<dbReference type="Proteomes" id="UP000018438">
    <property type="component" value="Unassembled WGS sequence"/>
</dbReference>
<dbReference type="AlphaFoldDB" id="N8Y605"/>
<accession>N8Y605</accession>
<sequence length="54" mass="6050">MKLQDGKNYLVTFNNGQDCVEAGYIEEYQIFSFIAGSIALSEAEKIEEISEGKQ</sequence>
<dbReference type="HOGENOM" id="CLU_3039482_0_0_6"/>
<organism evidence="1 2">
    <name type="scientific">Acinetobacter schindleri NIPH 900</name>
    <dbReference type="NCBI Taxonomy" id="1217675"/>
    <lineage>
        <taxon>Bacteria</taxon>
        <taxon>Pseudomonadati</taxon>
        <taxon>Pseudomonadota</taxon>
        <taxon>Gammaproteobacteria</taxon>
        <taxon>Moraxellales</taxon>
        <taxon>Moraxellaceae</taxon>
        <taxon>Acinetobacter</taxon>
    </lineage>
</organism>
<proteinExistence type="predicted"/>
<keyword evidence="2" id="KW-1185">Reference proteome</keyword>
<dbReference type="EMBL" id="APPI01000003">
    <property type="protein sequence ID" value="ENV14765.1"/>
    <property type="molecule type" value="Genomic_DNA"/>
</dbReference>
<evidence type="ECO:0000313" key="2">
    <source>
        <dbReference type="Proteomes" id="UP000018438"/>
    </source>
</evidence>
<evidence type="ECO:0000313" key="1">
    <source>
        <dbReference type="EMBL" id="ENV14765.1"/>
    </source>
</evidence>
<comment type="caution">
    <text evidence="1">The sequence shown here is derived from an EMBL/GenBank/DDBJ whole genome shotgun (WGS) entry which is preliminary data.</text>
</comment>
<name>N8Y605_9GAMM</name>
<gene>
    <name evidence="1" type="ORF">F965_00111</name>
</gene>
<dbReference type="PATRIC" id="fig|1217675.3.peg.105"/>
<protein>
    <submittedName>
        <fullName evidence="1">Uncharacterized protein</fullName>
    </submittedName>
</protein>
<reference evidence="1 2" key="1">
    <citation type="submission" date="2013-02" db="EMBL/GenBank/DDBJ databases">
        <title>The Genome Sequence of Acinetobacter schindleri NIPH 900.</title>
        <authorList>
            <consortium name="The Broad Institute Genome Sequencing Platform"/>
            <consortium name="The Broad Institute Genome Sequencing Center for Infectious Disease"/>
            <person name="Cerqueira G."/>
            <person name="Feldgarden M."/>
            <person name="Courvalin P."/>
            <person name="Perichon B."/>
            <person name="Grillot-Courvalin C."/>
            <person name="Clermont D."/>
            <person name="Rocha E."/>
            <person name="Yoon E.-J."/>
            <person name="Nemec A."/>
            <person name="Walker B."/>
            <person name="Young S.K."/>
            <person name="Zeng Q."/>
            <person name="Gargeya S."/>
            <person name="Fitzgerald M."/>
            <person name="Haas B."/>
            <person name="Abouelleil A."/>
            <person name="Alvarado L."/>
            <person name="Arachchi H.M."/>
            <person name="Berlin A.M."/>
            <person name="Chapman S.B."/>
            <person name="Dewar J."/>
            <person name="Goldberg J."/>
            <person name="Griggs A."/>
            <person name="Gujja S."/>
            <person name="Hansen M."/>
            <person name="Howarth C."/>
            <person name="Imamovic A."/>
            <person name="Larimer J."/>
            <person name="McCowan C."/>
            <person name="Murphy C."/>
            <person name="Neiman D."/>
            <person name="Pearson M."/>
            <person name="Priest M."/>
            <person name="Roberts A."/>
            <person name="Saif S."/>
            <person name="Shea T."/>
            <person name="Sisk P."/>
            <person name="Sykes S."/>
            <person name="Wortman J."/>
            <person name="Nusbaum C."/>
            <person name="Birren B."/>
        </authorList>
    </citation>
    <scope>NUCLEOTIDE SEQUENCE [LARGE SCALE GENOMIC DNA]</scope>
    <source>
        <strain evidence="1 2">NIPH 900</strain>
    </source>
</reference>